<dbReference type="GO" id="GO:0006606">
    <property type="term" value="P:protein import into nucleus"/>
    <property type="evidence" value="ECO:0007669"/>
    <property type="project" value="TreeGrafter"/>
</dbReference>
<sequence>NDENPYYALFEFLSLEDWQSVAKYIGTYLNDNQSQKTANELRYFIHLLLLLKFSDRLPSNLEYVLLNPLVPFYLFHLPQKEQSFEKMLNFLEGITFEPEQNEILDNAQNVGFDVPQLCTELFQRFKQKYKLDVDKDGEQRNLVKSANEMLRAWKWLTFCGTETIWDAIIEANYLLRKFFLYNRMDEAMELIRMVPETLSDDAIGCFQKKFQDMEIPVRLLDAKYEFECYQFYFEAINRYDEWQKQMEGDKAPEIPQKLSDERWARLDIRRRTEYELSVRRAHDCLQKYYRLVELYKKRVVEMLEHILKATNGWLVASPLENNDDADSENFIANLLELLVDIHTRSDEPMKVLEVGNLIFDPKFYHDGLQQPIDHTSNPSQAPSTVGRTCSNSSFRRVPMSNLSKITEAPDELSYSFKHGENALQVINEDHERLGHENYLRLPSGSFHTSQYSIKNSWEESALRCQNAIIRSELDLSSIQIPTKANNSINLDNLKNSPKTSIHQIPKDSTKNSTIFNSIPQQQQRPPLSPSRFLNKSINNVKPFISGTRYTVYFGFKRLDGLDSEEFLRIHNIHYGRERLSIRCWIKNNSKSDNCFKLVSPAENVSSILEWDAYQKIIISFTPTSAEHYANYLFVHCQSRHESRKYKFCVHGYGGRSIITPCIEDRINNLLLSANGRYQLLVNSTNSFNFILQNQGNRAAFASIFIYGRGGELIPNHEAMVSTRNVILNKKGYDDSRRSISVRCLTDRRSFQSQNKSAHRPSTLSSVISALGMSTSRDESALQIVIFWGEERQRQRLKHFEKKLGGQLLTFGQNFTKFMNFTGESEDWAKENLEHYISEEEFYYFDANVKLIFIDVHEKKSFDRASSVNISGGVIQPLQRQQLRAGSSLSVASSGESTGRSRQQQLCTIVERDPDNTLVGVGSVHDSTDDTLTLI</sequence>
<evidence type="ECO:0000256" key="3">
    <source>
        <dbReference type="ARBA" id="ARBA00022816"/>
    </source>
</evidence>
<evidence type="ECO:0000256" key="8">
    <source>
        <dbReference type="RuleBase" id="RU365072"/>
    </source>
</evidence>
<protein>
    <recommendedName>
        <fullName evidence="8">Nuclear pore complex protein</fullName>
    </recommendedName>
</protein>
<dbReference type="InterPro" id="IPR007252">
    <property type="entry name" value="Nup84/Nup107"/>
</dbReference>
<comment type="subcellular location">
    <subcellularLocation>
        <location evidence="8">Nucleus</location>
        <location evidence="8">Nuclear pore complex</location>
    </subcellularLocation>
    <subcellularLocation>
        <location evidence="8">Nucleus membrane</location>
    </subcellularLocation>
</comment>
<dbReference type="Pfam" id="PF04121">
    <property type="entry name" value="Nup84_Nup100"/>
    <property type="match status" value="1"/>
</dbReference>
<evidence type="ECO:0000256" key="4">
    <source>
        <dbReference type="ARBA" id="ARBA00022927"/>
    </source>
</evidence>
<comment type="function">
    <text evidence="8">Functions as a component of the nuclear pore complex (NPC).</text>
</comment>
<keyword evidence="4" id="KW-0653">Protein transport</keyword>
<organism evidence="10 11">
    <name type="scientific">Meloidogyne javanica</name>
    <name type="common">Root-knot nematode worm</name>
    <dbReference type="NCBI Taxonomy" id="6303"/>
    <lineage>
        <taxon>Eukaryota</taxon>
        <taxon>Metazoa</taxon>
        <taxon>Ecdysozoa</taxon>
        <taxon>Nematoda</taxon>
        <taxon>Chromadorea</taxon>
        <taxon>Rhabditida</taxon>
        <taxon>Tylenchina</taxon>
        <taxon>Tylenchomorpha</taxon>
        <taxon>Tylenchoidea</taxon>
        <taxon>Meloidogynidae</taxon>
        <taxon>Meloidogyninae</taxon>
        <taxon>Meloidogyne</taxon>
        <taxon>Meloidogyne incognita group</taxon>
    </lineage>
</organism>
<keyword evidence="7 8" id="KW-0539">Nucleus</keyword>
<dbReference type="GO" id="GO:0031965">
    <property type="term" value="C:nuclear membrane"/>
    <property type="evidence" value="ECO:0007669"/>
    <property type="project" value="UniProtKB-SubCell"/>
</dbReference>
<evidence type="ECO:0000256" key="2">
    <source>
        <dbReference type="ARBA" id="ARBA00022448"/>
    </source>
</evidence>
<name>A0A915LSI7_MELJA</name>
<evidence type="ECO:0000256" key="9">
    <source>
        <dbReference type="SAM" id="MobiDB-lite"/>
    </source>
</evidence>
<keyword evidence="6 8" id="KW-0906">Nuclear pore complex</keyword>
<comment type="similarity">
    <text evidence="1 8">Belongs to the nucleoporin Nup84/Nup107 family.</text>
</comment>
<evidence type="ECO:0000256" key="5">
    <source>
        <dbReference type="ARBA" id="ARBA00023010"/>
    </source>
</evidence>
<accession>A0A915LSI7</accession>
<dbReference type="AlphaFoldDB" id="A0A915LSI7"/>
<keyword evidence="5 8" id="KW-0811">Translocation</keyword>
<dbReference type="GO" id="GO:0017056">
    <property type="term" value="F:structural constituent of nuclear pore"/>
    <property type="evidence" value="ECO:0007669"/>
    <property type="project" value="UniProtKB-UniRule"/>
</dbReference>
<feature type="region of interest" description="Disordered" evidence="9">
    <location>
        <begin position="494"/>
        <end position="528"/>
    </location>
</feature>
<dbReference type="PANTHER" id="PTHR13003:SF2">
    <property type="entry name" value="NUCLEAR PORE COMPLEX PROTEIN NUP107"/>
    <property type="match status" value="1"/>
</dbReference>
<evidence type="ECO:0000313" key="11">
    <source>
        <dbReference type="WBParaSite" id="scaffold17318_cov144.g18579"/>
    </source>
</evidence>
<reference evidence="11" key="1">
    <citation type="submission" date="2022-11" db="UniProtKB">
        <authorList>
            <consortium name="WormBaseParasite"/>
        </authorList>
    </citation>
    <scope>IDENTIFICATION</scope>
</reference>
<evidence type="ECO:0000256" key="1">
    <source>
        <dbReference type="ARBA" id="ARBA00009510"/>
    </source>
</evidence>
<evidence type="ECO:0000313" key="10">
    <source>
        <dbReference type="Proteomes" id="UP000887561"/>
    </source>
</evidence>
<keyword evidence="2 8" id="KW-0813">Transport</keyword>
<comment type="subunit">
    <text evidence="8">Part of the nuclear pore complex (NPC).</text>
</comment>
<keyword evidence="8" id="KW-0472">Membrane</keyword>
<dbReference type="GO" id="GO:0031080">
    <property type="term" value="C:nuclear pore outer ring"/>
    <property type="evidence" value="ECO:0007669"/>
    <property type="project" value="TreeGrafter"/>
</dbReference>
<dbReference type="GO" id="GO:0006406">
    <property type="term" value="P:mRNA export from nucleus"/>
    <property type="evidence" value="ECO:0007669"/>
    <property type="project" value="TreeGrafter"/>
</dbReference>
<dbReference type="GO" id="GO:0000973">
    <property type="term" value="P:post-transcriptional tethering of RNA polymerase II gene DNA at nuclear periphery"/>
    <property type="evidence" value="ECO:0007669"/>
    <property type="project" value="TreeGrafter"/>
</dbReference>
<proteinExistence type="inferred from homology"/>
<evidence type="ECO:0000256" key="6">
    <source>
        <dbReference type="ARBA" id="ARBA00023132"/>
    </source>
</evidence>
<evidence type="ECO:0000256" key="7">
    <source>
        <dbReference type="ARBA" id="ARBA00023242"/>
    </source>
</evidence>
<dbReference type="WBParaSite" id="scaffold17318_cov144.g18579">
    <property type="protein sequence ID" value="scaffold17318_cov144.g18579"/>
    <property type="gene ID" value="scaffold17318_cov144.g18579"/>
</dbReference>
<dbReference type="Gene3D" id="1.20.190.50">
    <property type="match status" value="1"/>
</dbReference>
<keyword evidence="10" id="KW-1185">Reference proteome</keyword>
<keyword evidence="3" id="KW-0509">mRNA transport</keyword>
<dbReference type="Proteomes" id="UP000887561">
    <property type="component" value="Unplaced"/>
</dbReference>
<dbReference type="PANTHER" id="PTHR13003">
    <property type="entry name" value="NUP107-RELATED"/>
    <property type="match status" value="1"/>
</dbReference>
<feature type="compositionally biased region" description="Low complexity" evidence="9">
    <location>
        <begin position="519"/>
        <end position="528"/>
    </location>
</feature>